<reference evidence="5" key="1">
    <citation type="submission" date="2016-06" db="UniProtKB">
        <authorList>
            <consortium name="WormBaseParasite"/>
        </authorList>
    </citation>
    <scope>IDENTIFICATION</scope>
</reference>
<evidence type="ECO:0000256" key="2">
    <source>
        <dbReference type="ARBA" id="ARBA00022723"/>
    </source>
</evidence>
<dbReference type="GO" id="GO:0046872">
    <property type="term" value="F:metal ion binding"/>
    <property type="evidence" value="ECO:0007669"/>
    <property type="project" value="UniProtKB-KW"/>
</dbReference>
<proteinExistence type="predicted"/>
<dbReference type="WBParaSite" id="GPUH_0002317301-mRNA-1">
    <property type="protein sequence ID" value="GPUH_0002317301-mRNA-1"/>
    <property type="gene ID" value="GPUH_0002317301"/>
</dbReference>
<evidence type="ECO:0000256" key="3">
    <source>
        <dbReference type="ARBA" id="ARBA00023054"/>
    </source>
</evidence>
<comment type="subcellular location">
    <subcellularLocation>
        <location evidence="1">Nucleus</location>
    </subcellularLocation>
</comment>
<evidence type="ECO:0000313" key="5">
    <source>
        <dbReference type="WBParaSite" id="GPUH_0002317301-mRNA-1"/>
    </source>
</evidence>
<organism evidence="5">
    <name type="scientific">Gongylonema pulchrum</name>
    <dbReference type="NCBI Taxonomy" id="637853"/>
    <lineage>
        <taxon>Eukaryota</taxon>
        <taxon>Metazoa</taxon>
        <taxon>Ecdysozoa</taxon>
        <taxon>Nematoda</taxon>
        <taxon>Chromadorea</taxon>
        <taxon>Rhabditida</taxon>
        <taxon>Spirurina</taxon>
        <taxon>Spiruromorpha</taxon>
        <taxon>Spiruroidea</taxon>
        <taxon>Gongylonematidae</taxon>
        <taxon>Gongylonema</taxon>
    </lineage>
</organism>
<sequence>LEDRRPYYEDRQHIDKHVLEMNIVYQYSPFHTADALFSQFARITSTAGTLVVCFNLRRIEGGSYEMDFATDVHDVRLSEYLPQSTLFKPRMYRYQAKNLKACVERELEKCEKKALERKL</sequence>
<name>A0A183EQA3_9BILA</name>
<keyword evidence="4" id="KW-0539">Nucleus</keyword>
<accession>A0A183EQA3</accession>
<dbReference type="GO" id="GO:0005634">
    <property type="term" value="C:nucleus"/>
    <property type="evidence" value="ECO:0007669"/>
    <property type="project" value="UniProtKB-SubCell"/>
</dbReference>
<dbReference type="PANTHER" id="PTHR23337:SF3">
    <property type="entry name" value="MORC FAMILY CW-TYPE ZINC FINGER 2"/>
    <property type="match status" value="1"/>
</dbReference>
<evidence type="ECO:0000256" key="1">
    <source>
        <dbReference type="ARBA" id="ARBA00004123"/>
    </source>
</evidence>
<dbReference type="AlphaFoldDB" id="A0A183EQA3"/>
<keyword evidence="3" id="KW-0175">Coiled coil</keyword>
<evidence type="ECO:0000256" key="4">
    <source>
        <dbReference type="ARBA" id="ARBA00023242"/>
    </source>
</evidence>
<keyword evidence="2" id="KW-0479">Metal-binding</keyword>
<dbReference type="PANTHER" id="PTHR23337">
    <property type="entry name" value="ZINC FINGER CW-TYPE COILED-COIL DOMAIN PROTEIN 1"/>
    <property type="match status" value="1"/>
</dbReference>
<protein>
    <submittedName>
        <fullName evidence="5">SAM-dependent methyltransferase</fullName>
    </submittedName>
</protein>